<keyword evidence="3" id="KW-1185">Reference proteome</keyword>
<keyword evidence="1" id="KW-1133">Transmembrane helix</keyword>
<feature type="transmembrane region" description="Helical" evidence="1">
    <location>
        <begin position="48"/>
        <end position="67"/>
    </location>
</feature>
<keyword evidence="1" id="KW-0812">Transmembrane</keyword>
<accession>A0ABS1B8Z7</accession>
<evidence type="ECO:0008006" key="4">
    <source>
        <dbReference type="Google" id="ProtNLM"/>
    </source>
</evidence>
<keyword evidence="1" id="KW-0472">Membrane</keyword>
<evidence type="ECO:0000313" key="2">
    <source>
        <dbReference type="EMBL" id="MBK0331134.1"/>
    </source>
</evidence>
<sequence>MNVVIRLALAILFLDELVVGASNALVPASFYRHFPTVDLTPPFSEHYARDFGGATLGIALLLGIALVRPTAHFAIPAALAFSVFAVPHAIFHLMHLEGASPAEAVGLTTANAIVALLGIGVVLLVIVRDQRDRRDLRNLRDQRS</sequence>
<protein>
    <recommendedName>
        <fullName evidence="4">DUF4345 domain-containing protein</fullName>
    </recommendedName>
</protein>
<feature type="transmembrane region" description="Helical" evidence="1">
    <location>
        <begin position="74"/>
        <end position="94"/>
    </location>
</feature>
<name>A0ABS1B8Z7_9MICO</name>
<dbReference type="RefSeq" id="WP_200501797.1">
    <property type="nucleotide sequence ID" value="NZ_JAEDAJ010000003.1"/>
</dbReference>
<feature type="transmembrane region" description="Helical" evidence="1">
    <location>
        <begin position="106"/>
        <end position="127"/>
    </location>
</feature>
<comment type="caution">
    <text evidence="2">The sequence shown here is derived from an EMBL/GenBank/DDBJ whole genome shotgun (WGS) entry which is preliminary data.</text>
</comment>
<gene>
    <name evidence="2" type="ORF">I8D64_06925</name>
</gene>
<reference evidence="2 3" key="1">
    <citation type="submission" date="2020-12" db="EMBL/GenBank/DDBJ databases">
        <title>Brachybacterium sp. MASK1Z-5, whole genome shotgun sequence.</title>
        <authorList>
            <person name="Tuo L."/>
        </authorList>
    </citation>
    <scope>NUCLEOTIDE SEQUENCE [LARGE SCALE GENOMIC DNA]</scope>
    <source>
        <strain evidence="2 3">MASK1Z-5</strain>
    </source>
</reference>
<organism evidence="2 3">
    <name type="scientific">Brachybacterium halotolerans</name>
    <dbReference type="NCBI Taxonomy" id="2795215"/>
    <lineage>
        <taxon>Bacteria</taxon>
        <taxon>Bacillati</taxon>
        <taxon>Actinomycetota</taxon>
        <taxon>Actinomycetes</taxon>
        <taxon>Micrococcales</taxon>
        <taxon>Dermabacteraceae</taxon>
        <taxon>Brachybacterium</taxon>
    </lineage>
</organism>
<dbReference type="EMBL" id="JAEDAJ010000003">
    <property type="protein sequence ID" value="MBK0331134.1"/>
    <property type="molecule type" value="Genomic_DNA"/>
</dbReference>
<evidence type="ECO:0000313" key="3">
    <source>
        <dbReference type="Proteomes" id="UP000612352"/>
    </source>
</evidence>
<evidence type="ECO:0000256" key="1">
    <source>
        <dbReference type="SAM" id="Phobius"/>
    </source>
</evidence>
<proteinExistence type="predicted"/>
<dbReference type="Proteomes" id="UP000612352">
    <property type="component" value="Unassembled WGS sequence"/>
</dbReference>